<feature type="domain" description="Enoyl reductase (ER)" evidence="1">
    <location>
        <begin position="8"/>
        <end position="323"/>
    </location>
</feature>
<dbReference type="InterPro" id="IPR036291">
    <property type="entry name" value="NAD(P)-bd_dom_sf"/>
</dbReference>
<dbReference type="InterPro" id="IPR020843">
    <property type="entry name" value="ER"/>
</dbReference>
<dbReference type="InterPro" id="IPR013149">
    <property type="entry name" value="ADH-like_C"/>
</dbReference>
<dbReference type="SMART" id="SM00829">
    <property type="entry name" value="PKS_ER"/>
    <property type="match status" value="1"/>
</dbReference>
<protein>
    <submittedName>
        <fullName evidence="2">Zinc-binding dehydrogenase</fullName>
    </submittedName>
</protein>
<dbReference type="Pfam" id="PF08240">
    <property type="entry name" value="ADH_N"/>
    <property type="match status" value="1"/>
</dbReference>
<dbReference type="SUPFAM" id="SSF50129">
    <property type="entry name" value="GroES-like"/>
    <property type="match status" value="1"/>
</dbReference>
<reference evidence="2 3" key="1">
    <citation type="submission" date="2023-06" db="EMBL/GenBank/DDBJ databases">
        <title>Aquibacillus rhizosphaerae LR5S19.</title>
        <authorList>
            <person name="Sun J.-Q."/>
        </authorList>
    </citation>
    <scope>NUCLEOTIDE SEQUENCE [LARGE SCALE GENOMIC DNA]</scope>
    <source>
        <strain evidence="2 3">LR5S19</strain>
    </source>
</reference>
<sequence length="327" mass="35738">MHAFVHEGNELIYKNLNDPVIEKGKVIIALRAAGLNHRDLNIPSRRGENSIPLVLGSDGAGVIEQVGEGVKELTIGDEVIINPGLGWEKNSDAPPKGFEILGMPDNGTFAEKIVIDAKQVEKKPDHLNWDEAGVLALPALTGYRTLFTKAQVKKGDTIFIPGAGSGVATYLIQFAKAAGAKVIVTSRSKEKLGKAKEIGADLAIDTHEDWESLLRNETIDIVIDSVGRATFNRSLSVLKKGGKMITFGSTTDDEITINIRQFFYGQYQLFGSTMGSTEEFKEMLDFISKHQIKPVVDHVFPLNNTQAAFDYLRAGKQFGKVAISINR</sequence>
<proteinExistence type="predicted"/>
<dbReference type="Gene3D" id="3.90.180.10">
    <property type="entry name" value="Medium-chain alcohol dehydrogenases, catalytic domain"/>
    <property type="match status" value="1"/>
</dbReference>
<organism evidence="2 3">
    <name type="scientific">Aquibacillus rhizosphaerae</name>
    <dbReference type="NCBI Taxonomy" id="3051431"/>
    <lineage>
        <taxon>Bacteria</taxon>
        <taxon>Bacillati</taxon>
        <taxon>Bacillota</taxon>
        <taxon>Bacilli</taxon>
        <taxon>Bacillales</taxon>
        <taxon>Bacillaceae</taxon>
        <taxon>Aquibacillus</taxon>
    </lineage>
</organism>
<name>A0ABT7L8J0_9BACI</name>
<dbReference type="SUPFAM" id="SSF51735">
    <property type="entry name" value="NAD(P)-binding Rossmann-fold domains"/>
    <property type="match status" value="1"/>
</dbReference>
<dbReference type="PANTHER" id="PTHR45033">
    <property type="match status" value="1"/>
</dbReference>
<dbReference type="Gene3D" id="3.40.50.720">
    <property type="entry name" value="NAD(P)-binding Rossmann-like Domain"/>
    <property type="match status" value="1"/>
</dbReference>
<dbReference type="RefSeq" id="WP_285933469.1">
    <property type="nucleotide sequence ID" value="NZ_JASTZU010000058.1"/>
</dbReference>
<dbReference type="Pfam" id="PF00107">
    <property type="entry name" value="ADH_zinc_N"/>
    <property type="match status" value="1"/>
</dbReference>
<accession>A0ABT7L8J0</accession>
<keyword evidence="3" id="KW-1185">Reference proteome</keyword>
<evidence type="ECO:0000313" key="2">
    <source>
        <dbReference type="EMBL" id="MDL4842184.1"/>
    </source>
</evidence>
<dbReference type="InterPro" id="IPR052711">
    <property type="entry name" value="Zinc_ADH-like"/>
</dbReference>
<gene>
    <name evidence="2" type="ORF">QQS35_17230</name>
</gene>
<dbReference type="PANTHER" id="PTHR45033:SF3">
    <property type="entry name" value="DEHYDROGENASE, PUTATIVE (AFU_ORTHOLOGUE AFUA_2G13270)-RELATED"/>
    <property type="match status" value="1"/>
</dbReference>
<dbReference type="Proteomes" id="UP001235343">
    <property type="component" value="Unassembled WGS sequence"/>
</dbReference>
<dbReference type="EMBL" id="JASTZU010000058">
    <property type="protein sequence ID" value="MDL4842184.1"/>
    <property type="molecule type" value="Genomic_DNA"/>
</dbReference>
<comment type="caution">
    <text evidence="2">The sequence shown here is derived from an EMBL/GenBank/DDBJ whole genome shotgun (WGS) entry which is preliminary data.</text>
</comment>
<evidence type="ECO:0000259" key="1">
    <source>
        <dbReference type="SMART" id="SM00829"/>
    </source>
</evidence>
<evidence type="ECO:0000313" key="3">
    <source>
        <dbReference type="Proteomes" id="UP001235343"/>
    </source>
</evidence>
<dbReference type="InterPro" id="IPR013154">
    <property type="entry name" value="ADH-like_N"/>
</dbReference>
<dbReference type="InterPro" id="IPR011032">
    <property type="entry name" value="GroES-like_sf"/>
</dbReference>